<gene>
    <name evidence="1" type="ORF">ST47_g3144</name>
</gene>
<dbReference type="PANTHER" id="PTHR37015">
    <property type="entry name" value="REVERSE TRANSCRIPTASE DOMAIN-CONTAINING PROTEIN"/>
    <property type="match status" value="1"/>
</dbReference>
<accession>A0A163IFM2</accession>
<name>A0A163IFM2_DIDRA</name>
<dbReference type="EMBL" id="JYNV01000121">
    <property type="protein sequence ID" value="KZM25742.1"/>
    <property type="molecule type" value="Genomic_DNA"/>
</dbReference>
<protein>
    <submittedName>
        <fullName evidence="1">Uncharacterized protein</fullName>
    </submittedName>
</protein>
<keyword evidence="2" id="KW-1185">Reference proteome</keyword>
<dbReference type="Proteomes" id="UP000076837">
    <property type="component" value="Unassembled WGS sequence"/>
</dbReference>
<proteinExistence type="predicted"/>
<reference evidence="1 2" key="1">
    <citation type="journal article" date="2016" name="Sci. Rep.">
        <title>Draft genome sequencing and secretome analysis of fungal phytopathogen Ascochyta rabiei provides insight into the necrotrophic effector repertoire.</title>
        <authorList>
            <person name="Verma S."/>
            <person name="Gazara R.K."/>
            <person name="Nizam S."/>
            <person name="Parween S."/>
            <person name="Chattopadhyay D."/>
            <person name="Verma P.K."/>
        </authorList>
    </citation>
    <scope>NUCLEOTIDE SEQUENCE [LARGE SCALE GENOMIC DNA]</scope>
    <source>
        <strain evidence="1 2">ArDII</strain>
    </source>
</reference>
<dbReference type="PANTHER" id="PTHR37015:SF2">
    <property type="entry name" value="REVERSE TRANSCRIPTASE DOMAIN-CONTAINING PROTEIN"/>
    <property type="match status" value="1"/>
</dbReference>
<evidence type="ECO:0000313" key="1">
    <source>
        <dbReference type="EMBL" id="KZM25742.1"/>
    </source>
</evidence>
<organism evidence="1 2">
    <name type="scientific">Didymella rabiei</name>
    <name type="common">Chickpea ascochyta blight fungus</name>
    <name type="synonym">Mycosphaerella rabiei</name>
    <dbReference type="NCBI Taxonomy" id="5454"/>
    <lineage>
        <taxon>Eukaryota</taxon>
        <taxon>Fungi</taxon>
        <taxon>Dikarya</taxon>
        <taxon>Ascomycota</taxon>
        <taxon>Pezizomycotina</taxon>
        <taxon>Dothideomycetes</taxon>
        <taxon>Pleosporomycetidae</taxon>
        <taxon>Pleosporales</taxon>
        <taxon>Pleosporineae</taxon>
        <taxon>Didymellaceae</taxon>
        <taxon>Ascochyta</taxon>
    </lineage>
</organism>
<dbReference type="OrthoDB" id="74545at2759"/>
<comment type="caution">
    <text evidence="1">The sequence shown here is derived from an EMBL/GenBank/DDBJ whole genome shotgun (WGS) entry which is preliminary data.</text>
</comment>
<dbReference type="STRING" id="5454.A0A163IFM2"/>
<dbReference type="AlphaFoldDB" id="A0A163IFM2"/>
<sequence length="953" mass="108133">MTPMTIAPLLKEAAELKIIQYDQLKQGFKTRYGIGITQPIDVAIHERVAALVKDIQQFDSHLENDDDLTIMARYVEQTENENCISNEKLQKFEEQLLEKLHKQTTRFEATSLHLDLMREAMNADHAVASSPTKHEHVSSALDDDFEVVENGLEELLETFEAETFTVKNVDVEILESYLAHLMEGDGSSHALSKLRESMHQYGNDLLEGISEIEEDELEWCIMDLLKNDLISNEKKKTLEGYMQNSFAIKELLGAINLKSIRHWNWTNVDKGLPVTARQDADGQHHITVEEDLGDMLFLHCTAIGWAQKLKSCLSDYAKYHSLLDRRDICPEKQKEREFFLGIMPFEPVEGNCLNCKIYYPHMPPPLPPGYPHDVCAIPTRRKKSKVCYPRHVLPPPPPPHIMMPPPPPPPPPVFYGSLDDVRHAIYMRDFFMSRLPVQDGCRPKFVHTKEIQSSLIKTLAAEIKLRMTFDQQYGCSVVDFNSLASALPHQTVLAVLKFIGVPEAFVDFFARFLAATLNLGPAVRGTPDRVLTRACGVPDRHGLELLFTEAVMFFAELAVSRKTGVHLYRLGAKCYVVGAREQREQALRVLSAFSHHTGLGFENFSTHSEHISIGFLELTANNVSIKSSMVEAYAHRVKTQLSKQSTVYDWIRVWNNSIGNYTSHLFGPLAEVFDQSHLEAIKSAHKRIFDIVLEGSSLTDYVKHMLRTRSDFARTCPPLTLEAMIYLPQAFGGLGVKNPFVKFNLARKMIADPNTIIQGYLDAETSYYEAALRNWSALKPEHISKKLSSIFQNNDEAITAALGADCAIGTFISKESLTTHREYEAFPRLPFSLLRDVPPPPPPYDGNKLTPHLDLTYQTLLLEPFDDITASERVKDDVRSHGSRKRWDQLSPEDKWVLQLYGDDCLERYGTLEMWFEKCIPMYCMSVVRGVIWEDDGDDDDDSSVSTYMTSVA</sequence>
<evidence type="ECO:0000313" key="2">
    <source>
        <dbReference type="Proteomes" id="UP000076837"/>
    </source>
</evidence>